<evidence type="ECO:0000313" key="15">
    <source>
        <dbReference type="EMBL" id="ENO89439.1"/>
    </source>
</evidence>
<dbReference type="PANTHER" id="PTHR47234">
    <property type="match status" value="1"/>
</dbReference>
<evidence type="ECO:0000256" key="10">
    <source>
        <dbReference type="PROSITE-ProRule" id="PRU01360"/>
    </source>
</evidence>
<evidence type="ECO:0000256" key="3">
    <source>
        <dbReference type="ARBA" id="ARBA00022448"/>
    </source>
</evidence>
<evidence type="ECO:0000256" key="9">
    <source>
        <dbReference type="ARBA" id="ARBA00023237"/>
    </source>
</evidence>
<dbReference type="Gene3D" id="2.40.170.20">
    <property type="entry name" value="TonB-dependent receptor, beta-barrel domain"/>
    <property type="match status" value="1"/>
</dbReference>
<organism evidence="15 16">
    <name type="scientific">Thauera linaloolentis (strain DSM 12138 / JCM 21573 / CCUG 41526 / CIP 105981 / IAM 15112 / NBRC 102519 / 47Lol)</name>
    <dbReference type="NCBI Taxonomy" id="1123367"/>
    <lineage>
        <taxon>Bacteria</taxon>
        <taxon>Pseudomonadati</taxon>
        <taxon>Pseudomonadota</taxon>
        <taxon>Betaproteobacteria</taxon>
        <taxon>Rhodocyclales</taxon>
        <taxon>Zoogloeaceae</taxon>
        <taxon>Thauera</taxon>
    </lineage>
</organism>
<dbReference type="InterPro" id="IPR000531">
    <property type="entry name" value="Beta-barrel_TonB"/>
</dbReference>
<evidence type="ECO:0000256" key="2">
    <source>
        <dbReference type="ARBA" id="ARBA00009810"/>
    </source>
</evidence>
<keyword evidence="12" id="KW-0732">Signal</keyword>
<keyword evidence="8 15" id="KW-0675">Receptor</keyword>
<evidence type="ECO:0000256" key="11">
    <source>
        <dbReference type="RuleBase" id="RU003357"/>
    </source>
</evidence>
<evidence type="ECO:0000256" key="8">
    <source>
        <dbReference type="ARBA" id="ARBA00023170"/>
    </source>
</evidence>
<dbReference type="Pfam" id="PF00593">
    <property type="entry name" value="TonB_dep_Rec_b-barrel"/>
    <property type="match status" value="1"/>
</dbReference>
<dbReference type="SUPFAM" id="SSF56935">
    <property type="entry name" value="Porins"/>
    <property type="match status" value="1"/>
</dbReference>
<dbReference type="InterPro" id="IPR036942">
    <property type="entry name" value="Beta-barrel_TonB_sf"/>
</dbReference>
<evidence type="ECO:0000256" key="12">
    <source>
        <dbReference type="SAM" id="SignalP"/>
    </source>
</evidence>
<dbReference type="STRING" id="1123367.GCA_000621305_03000"/>
<dbReference type="EMBL" id="AMXE01000014">
    <property type="protein sequence ID" value="ENO89439.1"/>
    <property type="molecule type" value="Genomic_DNA"/>
</dbReference>
<evidence type="ECO:0000256" key="1">
    <source>
        <dbReference type="ARBA" id="ARBA00004571"/>
    </source>
</evidence>
<keyword evidence="16" id="KW-1185">Reference proteome</keyword>
<keyword evidence="4 10" id="KW-1134">Transmembrane beta strand</keyword>
<evidence type="ECO:0000313" key="16">
    <source>
        <dbReference type="Proteomes" id="UP000013232"/>
    </source>
</evidence>
<dbReference type="Proteomes" id="UP000013232">
    <property type="component" value="Unassembled WGS sequence"/>
</dbReference>
<comment type="caution">
    <text evidence="15">The sequence shown here is derived from an EMBL/GenBank/DDBJ whole genome shotgun (WGS) entry which is preliminary data.</text>
</comment>
<dbReference type="CDD" id="cd01347">
    <property type="entry name" value="ligand_gated_channel"/>
    <property type="match status" value="1"/>
</dbReference>
<sequence>MPQSQPRLLRLAFLVQGLFLAGAGGHAAAETTSLGKVGDVVVTTGIRGIERTVADSPAPIDVVSGDTLRQSGNSDLKEVLNRLLPSFNLPAMNGGGTSYISRAVTMRGLPGDQVLVLVNGKRRHNTALINNLARVASGSVPTDLDLIPLSAVERIEVLRDGAAAQYGSDAIAGVINIILKRSDNGVTSETTIGQNYERDGETFQQALDGGFALGSDGGFLHWALNYKTNQPSARGQDAPGQLYHALPDGSPDPREATADRKAWGGPYGQGEIDIVNTAYNAELPLANGVTLYSFSTLSYRHALKNTGSFLPTSINALPELYPDGITAYRVIDETDFQVAAGARGETAGWHWDLSSTYGRDRTKLNARKTLNASLGPASPTSFHLTTHIFEQWTNNADVTRQFDLGLAKPLQVSFGAEHRYERFQIKAGEPDAYTIGDYVIPSGPYAGRRPNPGLVSYNGTSPAEAGSISRDSYAAYADIGADITQRWYLGAALRAEHYTDSAGDTVSGKLSSRYVLAPGLAIRGTVNNGFRAPSLAQSIYASNTVGYLVLPDGSYEQLPQKVLPVGSPEARALGAEPLDPEKSLNYSLGITFEPNAQFRLTVDAYQIKVRDRIVQTGLLRGPTVSAILAAGGFDPNLSAQYYTNAVDTVTRGVDLVSEYTQDLDEYGLVRWGLAYAWNKTSIDRLKDTPAVLGNLGYELFDRQKRGELTVGTPRDKVILSANWLVSDFDVNLRLTRYGKYSEISTSAVNDRTYSAKWITDLDIAYAITPQTTLAIGANNLFDVYPDKKGIPSTTGTFQYGQFSPFGFTGGYYYARLTHNF</sequence>
<comment type="similarity">
    <text evidence="2 10 11">Belongs to the TonB-dependent receptor family.</text>
</comment>
<keyword evidence="3 10" id="KW-0813">Transport</keyword>
<dbReference type="InterPro" id="IPR012910">
    <property type="entry name" value="Plug_dom"/>
</dbReference>
<dbReference type="InterPro" id="IPR039426">
    <property type="entry name" value="TonB-dep_rcpt-like"/>
</dbReference>
<dbReference type="PROSITE" id="PS52016">
    <property type="entry name" value="TONB_DEPENDENT_REC_3"/>
    <property type="match status" value="1"/>
</dbReference>
<dbReference type="OrthoDB" id="183532at2"/>
<comment type="subcellular location">
    <subcellularLocation>
        <location evidence="1 10">Cell outer membrane</location>
        <topology evidence="1 10">Multi-pass membrane protein</topology>
    </subcellularLocation>
</comment>
<feature type="domain" description="TonB-dependent receptor plug" evidence="14">
    <location>
        <begin position="53"/>
        <end position="174"/>
    </location>
</feature>
<feature type="chain" id="PRO_5004128819" evidence="12">
    <location>
        <begin position="29"/>
        <end position="820"/>
    </location>
</feature>
<protein>
    <submittedName>
        <fullName evidence="15">TonB-dependent receptor</fullName>
    </submittedName>
</protein>
<evidence type="ECO:0000256" key="7">
    <source>
        <dbReference type="ARBA" id="ARBA00023136"/>
    </source>
</evidence>
<feature type="domain" description="TonB-dependent receptor-like beta-barrel" evidence="13">
    <location>
        <begin position="310"/>
        <end position="780"/>
    </location>
</feature>
<proteinExistence type="inferred from homology"/>
<evidence type="ECO:0000256" key="6">
    <source>
        <dbReference type="ARBA" id="ARBA00023077"/>
    </source>
</evidence>
<dbReference type="Pfam" id="PF07715">
    <property type="entry name" value="Plug"/>
    <property type="match status" value="1"/>
</dbReference>
<dbReference type="PANTHER" id="PTHR47234:SF3">
    <property type="entry name" value="SECRETIN_TONB SHORT N-TERMINAL DOMAIN-CONTAINING PROTEIN"/>
    <property type="match status" value="1"/>
</dbReference>
<dbReference type="InterPro" id="IPR037066">
    <property type="entry name" value="Plug_dom_sf"/>
</dbReference>
<reference evidence="15 16" key="1">
    <citation type="submission" date="2012-09" db="EMBL/GenBank/DDBJ databases">
        <title>Draft Genome Sequences of 6 Strains from Genus Thauera.</title>
        <authorList>
            <person name="Liu B."/>
            <person name="Shapleigh J.P."/>
            <person name="Frostegard A.H."/>
        </authorList>
    </citation>
    <scope>NUCLEOTIDE SEQUENCE [LARGE SCALE GENOMIC DNA]</scope>
    <source>
        <strain evidence="16">47Lol / DSM 12138</strain>
    </source>
</reference>
<keyword evidence="9 10" id="KW-0998">Cell outer membrane</keyword>
<evidence type="ECO:0000259" key="14">
    <source>
        <dbReference type="Pfam" id="PF07715"/>
    </source>
</evidence>
<accession>N6ZB88</accession>
<evidence type="ECO:0000256" key="5">
    <source>
        <dbReference type="ARBA" id="ARBA00022692"/>
    </source>
</evidence>
<dbReference type="Gene3D" id="2.170.130.10">
    <property type="entry name" value="TonB-dependent receptor, plug domain"/>
    <property type="match status" value="1"/>
</dbReference>
<keyword evidence="7 10" id="KW-0472">Membrane</keyword>
<keyword evidence="5 10" id="KW-0812">Transmembrane</keyword>
<evidence type="ECO:0000256" key="4">
    <source>
        <dbReference type="ARBA" id="ARBA00022452"/>
    </source>
</evidence>
<evidence type="ECO:0000259" key="13">
    <source>
        <dbReference type="Pfam" id="PF00593"/>
    </source>
</evidence>
<dbReference type="eggNOG" id="COG4771">
    <property type="taxonomic scope" value="Bacteria"/>
</dbReference>
<dbReference type="RefSeq" id="WP_004335449.1">
    <property type="nucleotide sequence ID" value="NZ_AMXE01000014.1"/>
</dbReference>
<name>N6ZB88_THAL4</name>
<feature type="signal peptide" evidence="12">
    <location>
        <begin position="1"/>
        <end position="28"/>
    </location>
</feature>
<dbReference type="GO" id="GO:0009279">
    <property type="term" value="C:cell outer membrane"/>
    <property type="evidence" value="ECO:0007669"/>
    <property type="project" value="UniProtKB-SubCell"/>
</dbReference>
<keyword evidence="6 11" id="KW-0798">TonB box</keyword>
<gene>
    <name evidence="15" type="ORF">C666_05950</name>
</gene>
<dbReference type="AlphaFoldDB" id="N6ZB88"/>